<evidence type="ECO:0000313" key="1">
    <source>
        <dbReference type="EMBL" id="CAK9261091.1"/>
    </source>
</evidence>
<proteinExistence type="predicted"/>
<dbReference type="EMBL" id="OZ020108">
    <property type="protein sequence ID" value="CAK9261091.1"/>
    <property type="molecule type" value="Genomic_DNA"/>
</dbReference>
<name>A0ABP0W4D0_9BRYO</name>
<keyword evidence="2" id="KW-1185">Reference proteome</keyword>
<gene>
    <name evidence="1" type="ORF">CSSPJE1EN1_LOCUS6569</name>
</gene>
<protein>
    <submittedName>
        <fullName evidence="1">Uncharacterized protein</fullName>
    </submittedName>
</protein>
<accession>A0ABP0W4D0</accession>
<reference evidence="1" key="1">
    <citation type="submission" date="2024-02" db="EMBL/GenBank/DDBJ databases">
        <authorList>
            <consortium name="ELIXIR-Norway"/>
            <consortium name="Elixir Norway"/>
        </authorList>
    </citation>
    <scope>NUCLEOTIDE SEQUENCE</scope>
</reference>
<evidence type="ECO:0000313" key="2">
    <source>
        <dbReference type="Proteomes" id="UP001497444"/>
    </source>
</evidence>
<dbReference type="Proteomes" id="UP001497444">
    <property type="component" value="Chromosome 13"/>
</dbReference>
<sequence length="147" mass="16606">MAQVQALSIAEIIAHTKQQPLPKLNIFQSSHQVKENFRFSFQVGHTIPTYDTEIRYGYKIRKLEDVPVIWQSGNRQSWPPLRILRDRTCPRSPASDRGLLWRVTAAVAAAAIAVVESSLGSLRKREGLERRSGGEAVKTRRRRSVGS</sequence>
<organism evidence="1 2">
    <name type="scientific">Sphagnum jensenii</name>
    <dbReference type="NCBI Taxonomy" id="128206"/>
    <lineage>
        <taxon>Eukaryota</taxon>
        <taxon>Viridiplantae</taxon>
        <taxon>Streptophyta</taxon>
        <taxon>Embryophyta</taxon>
        <taxon>Bryophyta</taxon>
        <taxon>Sphagnophytina</taxon>
        <taxon>Sphagnopsida</taxon>
        <taxon>Sphagnales</taxon>
        <taxon>Sphagnaceae</taxon>
        <taxon>Sphagnum</taxon>
    </lineage>
</organism>